<dbReference type="EMBL" id="GBXM01070436">
    <property type="protein sequence ID" value="JAH38141.1"/>
    <property type="molecule type" value="Transcribed_RNA"/>
</dbReference>
<name>A0A0E9SA28_ANGAN</name>
<organism evidence="1">
    <name type="scientific">Anguilla anguilla</name>
    <name type="common">European freshwater eel</name>
    <name type="synonym">Muraena anguilla</name>
    <dbReference type="NCBI Taxonomy" id="7936"/>
    <lineage>
        <taxon>Eukaryota</taxon>
        <taxon>Metazoa</taxon>
        <taxon>Chordata</taxon>
        <taxon>Craniata</taxon>
        <taxon>Vertebrata</taxon>
        <taxon>Euteleostomi</taxon>
        <taxon>Actinopterygii</taxon>
        <taxon>Neopterygii</taxon>
        <taxon>Teleostei</taxon>
        <taxon>Anguilliformes</taxon>
        <taxon>Anguillidae</taxon>
        <taxon>Anguilla</taxon>
    </lineage>
</organism>
<dbReference type="AlphaFoldDB" id="A0A0E9SA28"/>
<proteinExistence type="predicted"/>
<reference evidence="1" key="1">
    <citation type="submission" date="2014-11" db="EMBL/GenBank/DDBJ databases">
        <authorList>
            <person name="Amaro Gonzalez C."/>
        </authorList>
    </citation>
    <scope>NUCLEOTIDE SEQUENCE</scope>
</reference>
<evidence type="ECO:0000313" key="1">
    <source>
        <dbReference type="EMBL" id="JAH38141.1"/>
    </source>
</evidence>
<accession>A0A0E9SA28</accession>
<reference evidence="1" key="2">
    <citation type="journal article" date="2015" name="Fish Shellfish Immunol.">
        <title>Early steps in the European eel (Anguilla anguilla)-Vibrio vulnificus interaction in the gills: Role of the RtxA13 toxin.</title>
        <authorList>
            <person name="Callol A."/>
            <person name="Pajuelo D."/>
            <person name="Ebbesson L."/>
            <person name="Teles M."/>
            <person name="MacKenzie S."/>
            <person name="Amaro C."/>
        </authorList>
    </citation>
    <scope>NUCLEOTIDE SEQUENCE</scope>
</reference>
<sequence>MGINRNFLEMIVFLQADCFSPLISFFSLPLVEMHSSRSKTGFKAMFQL</sequence>
<protein>
    <submittedName>
        <fullName evidence="1">Uncharacterized protein</fullName>
    </submittedName>
</protein>